<dbReference type="Proteomes" id="UP001076464">
    <property type="component" value="Unassembled WGS sequence"/>
</dbReference>
<sequence>MPLPRPATACLLGLLTATAVAAPPTPDPALLQAGIVLAGFDRLDAGCAGRYSAAQQAQLQRWRDEQAVDAVRERIHAWRASAGTTATLDSAATRIVQLARSQGASDCSAALALAQLPEAQFSRSAPLAPPPREATAPAPSAPSARTEPPAAPGADVADIDSFGFATRPKMGLGGFIALDIYPVVLFKNGELLTDVRGLRHAGGLAAHRAAKPDAWSRWRRHGGQLQALKGGQWTALPFSKTYARLPADLALNGHYRSTAGTGNLAAGGSQSVTVVDEYRFSPGGRVLRQGTVGSTAQAGGTAVATHGGPGERAGRYRMDGLLLHIDYDDGAREQRVLITDPDKPGGTLWLDGAAYIPRR</sequence>
<organism evidence="1 2">
    <name type="scientific">Roseateles hydrophilus</name>
    <dbReference type="NCBI Taxonomy" id="2975054"/>
    <lineage>
        <taxon>Bacteria</taxon>
        <taxon>Pseudomonadati</taxon>
        <taxon>Pseudomonadota</taxon>
        <taxon>Betaproteobacteria</taxon>
        <taxon>Burkholderiales</taxon>
        <taxon>Sphaerotilaceae</taxon>
        <taxon>Roseateles</taxon>
    </lineage>
</organism>
<proteinExistence type="predicted"/>
<protein>
    <submittedName>
        <fullName evidence="1">Uncharacterized protein</fullName>
    </submittedName>
</protein>
<reference evidence="1" key="1">
    <citation type="submission" date="2022-08" db="EMBL/GenBank/DDBJ databases">
        <title>Genome sequencing of Pelomonas sp. UHG3.</title>
        <authorList>
            <person name="So Y."/>
        </authorList>
    </citation>
    <scope>NUCLEOTIDE SEQUENCE</scope>
    <source>
        <strain evidence="1">UHG3</strain>
    </source>
</reference>
<evidence type="ECO:0000313" key="2">
    <source>
        <dbReference type="Proteomes" id="UP001076464"/>
    </source>
</evidence>
<keyword evidence="2" id="KW-1185">Reference proteome</keyword>
<comment type="caution">
    <text evidence="1">The sequence shown here is derived from an EMBL/GenBank/DDBJ whole genome shotgun (WGS) entry which is preliminary data.</text>
</comment>
<accession>A0ACC6CF22</accession>
<dbReference type="EMBL" id="JAPPUY010000005">
    <property type="protein sequence ID" value="MCY4746995.1"/>
    <property type="molecule type" value="Genomic_DNA"/>
</dbReference>
<evidence type="ECO:0000313" key="1">
    <source>
        <dbReference type="EMBL" id="MCY4746995.1"/>
    </source>
</evidence>
<name>A0ACC6CF22_9BURK</name>
<gene>
    <name evidence="1" type="ORF">NYO99_18620</name>
</gene>